<protein>
    <submittedName>
        <fullName evidence="2">Paraquat-inducible protein A</fullName>
    </submittedName>
</protein>
<evidence type="ECO:0000313" key="2">
    <source>
        <dbReference type="EMBL" id="ARE81670.1"/>
    </source>
</evidence>
<sequence>MNAALRYGNLALLALFPLAWFAPLLRAGIDLPLFGLSEISIISGLQALWQSDVYLALLVTVFALFAPYLKTIGLTLLDFGLLSPRALPALHLLGKLAMADIFLIALYIIVVKGVGLARVEVAWGLYLFTACILASLAISLRHRHNPPNSPDTV</sequence>
<keyword evidence="1" id="KW-0812">Transmembrane</keyword>
<dbReference type="Pfam" id="PF04403">
    <property type="entry name" value="PqiA"/>
    <property type="match status" value="1"/>
</dbReference>
<evidence type="ECO:0000313" key="3">
    <source>
        <dbReference type="Proteomes" id="UP000192273"/>
    </source>
</evidence>
<keyword evidence="1" id="KW-1133">Transmembrane helix</keyword>
<organism evidence="2 3">
    <name type="scientific">Roseovarius mucosus</name>
    <dbReference type="NCBI Taxonomy" id="215743"/>
    <lineage>
        <taxon>Bacteria</taxon>
        <taxon>Pseudomonadati</taxon>
        <taxon>Pseudomonadota</taxon>
        <taxon>Alphaproteobacteria</taxon>
        <taxon>Rhodobacterales</taxon>
        <taxon>Roseobacteraceae</taxon>
        <taxon>Roseovarius</taxon>
    </lineage>
</organism>
<proteinExistence type="predicted"/>
<dbReference type="EMBL" id="CP020474">
    <property type="protein sequence ID" value="ARE81670.1"/>
    <property type="molecule type" value="Genomic_DNA"/>
</dbReference>
<dbReference type="RefSeq" id="WP_081506145.1">
    <property type="nucleotide sequence ID" value="NZ_CP020474.1"/>
</dbReference>
<name>A0A1V0RIS8_9RHOB</name>
<gene>
    <name evidence="2" type="ORF">ROSMUCSMR3_00159</name>
</gene>
<feature type="transmembrane region" description="Helical" evidence="1">
    <location>
        <begin position="89"/>
        <end position="109"/>
    </location>
</feature>
<reference evidence="2 3" key="1">
    <citation type="submission" date="2017-03" db="EMBL/GenBank/DDBJ databases">
        <title>Genome Sequence of Roseovarius mucosus strain SMR3 Isolated from a culture of the Diatom Skeletonema marinoi.</title>
        <authorList>
            <person name="Topel M."/>
            <person name="Pinder M."/>
            <person name="Johansson O.N."/>
            <person name="Kourtchenko O."/>
            <person name="Godhe A."/>
            <person name="Clarke A.K."/>
        </authorList>
    </citation>
    <scope>NUCLEOTIDE SEQUENCE [LARGE SCALE GENOMIC DNA]</scope>
    <source>
        <strain evidence="2 3">SMR3</strain>
    </source>
</reference>
<evidence type="ECO:0000256" key="1">
    <source>
        <dbReference type="SAM" id="Phobius"/>
    </source>
</evidence>
<feature type="transmembrane region" description="Helical" evidence="1">
    <location>
        <begin position="121"/>
        <end position="140"/>
    </location>
</feature>
<dbReference type="AlphaFoldDB" id="A0A1V0RIS8"/>
<dbReference type="Proteomes" id="UP000192273">
    <property type="component" value="Chromosome"/>
</dbReference>
<keyword evidence="1" id="KW-0472">Membrane</keyword>
<dbReference type="InterPro" id="IPR007498">
    <property type="entry name" value="PqiA-like"/>
</dbReference>
<feature type="transmembrane region" description="Helical" evidence="1">
    <location>
        <begin position="53"/>
        <end position="77"/>
    </location>
</feature>
<keyword evidence="3" id="KW-1185">Reference proteome</keyword>
<dbReference type="KEGG" id="rmm:ROSMUCSMR3_00159"/>
<accession>A0A1V0RIS8</accession>